<comment type="similarity">
    <text evidence="1">Belongs to the universal ribosomal protein uL11 family.</text>
</comment>
<protein>
    <submittedName>
        <fullName evidence="5">Putative ribosomal protein L11</fullName>
    </submittedName>
</protein>
<evidence type="ECO:0000256" key="3">
    <source>
        <dbReference type="ARBA" id="ARBA00023274"/>
    </source>
</evidence>
<evidence type="ECO:0000313" key="5">
    <source>
        <dbReference type="EMBL" id="PRQ37874.1"/>
    </source>
</evidence>
<dbReference type="Gramene" id="PRQ37874">
    <property type="protein sequence ID" value="PRQ37874"/>
    <property type="gene ID" value="RchiOBHm_Chr4g0407511"/>
</dbReference>
<keyword evidence="6" id="KW-1185">Reference proteome</keyword>
<name>A0A2P6QUP3_ROSCH</name>
<evidence type="ECO:0000256" key="4">
    <source>
        <dbReference type="SAM" id="SignalP"/>
    </source>
</evidence>
<keyword evidence="4" id="KW-0732">Signal</keyword>
<keyword evidence="3" id="KW-0687">Ribonucleoprotein</keyword>
<dbReference type="STRING" id="74649.A0A2P6QUP3"/>
<feature type="signal peptide" evidence="4">
    <location>
        <begin position="1"/>
        <end position="20"/>
    </location>
</feature>
<proteinExistence type="inferred from homology"/>
<dbReference type="InterPro" id="IPR036796">
    <property type="entry name" value="Ribosomal_uL11_N_sf"/>
</dbReference>
<dbReference type="GO" id="GO:1990904">
    <property type="term" value="C:ribonucleoprotein complex"/>
    <property type="evidence" value="ECO:0007669"/>
    <property type="project" value="UniProtKB-KW"/>
</dbReference>
<dbReference type="Proteomes" id="UP000238479">
    <property type="component" value="Chromosome 4"/>
</dbReference>
<gene>
    <name evidence="5" type="ORF">RchiOBHm_Chr4g0407511</name>
</gene>
<sequence length="91" mass="10187">MTLSHFSFSLFLSPSLSSLASQFSLRHRQFEIAKETAKDWVKLTVQNRQAKVSVVPSTASLGSSFCLEPDRDRKMSTASEIEEDSVFFSPP</sequence>
<accession>A0A2P6QUP3</accession>
<evidence type="ECO:0000256" key="2">
    <source>
        <dbReference type="ARBA" id="ARBA00022980"/>
    </source>
</evidence>
<dbReference type="AlphaFoldDB" id="A0A2P6QUP3"/>
<dbReference type="EMBL" id="PDCK01000042">
    <property type="protein sequence ID" value="PRQ37874.1"/>
    <property type="molecule type" value="Genomic_DNA"/>
</dbReference>
<dbReference type="GO" id="GO:0005840">
    <property type="term" value="C:ribosome"/>
    <property type="evidence" value="ECO:0007669"/>
    <property type="project" value="UniProtKB-KW"/>
</dbReference>
<evidence type="ECO:0000313" key="6">
    <source>
        <dbReference type="Proteomes" id="UP000238479"/>
    </source>
</evidence>
<reference evidence="5 6" key="1">
    <citation type="journal article" date="2018" name="Nat. Genet.">
        <title>The Rosa genome provides new insights in the design of modern roses.</title>
        <authorList>
            <person name="Bendahmane M."/>
        </authorList>
    </citation>
    <scope>NUCLEOTIDE SEQUENCE [LARGE SCALE GENOMIC DNA]</scope>
    <source>
        <strain evidence="6">cv. Old Blush</strain>
    </source>
</reference>
<keyword evidence="2 5" id="KW-0689">Ribosomal protein</keyword>
<comment type="caution">
    <text evidence="5">The sequence shown here is derived from an EMBL/GenBank/DDBJ whole genome shotgun (WGS) entry which is preliminary data.</text>
</comment>
<dbReference type="Gene3D" id="3.30.1550.10">
    <property type="entry name" value="Ribosomal protein L11/L12, N-terminal domain"/>
    <property type="match status" value="1"/>
</dbReference>
<feature type="chain" id="PRO_5015153057" evidence="4">
    <location>
        <begin position="21"/>
        <end position="91"/>
    </location>
</feature>
<organism evidence="5 6">
    <name type="scientific">Rosa chinensis</name>
    <name type="common">China rose</name>
    <dbReference type="NCBI Taxonomy" id="74649"/>
    <lineage>
        <taxon>Eukaryota</taxon>
        <taxon>Viridiplantae</taxon>
        <taxon>Streptophyta</taxon>
        <taxon>Embryophyta</taxon>
        <taxon>Tracheophyta</taxon>
        <taxon>Spermatophyta</taxon>
        <taxon>Magnoliopsida</taxon>
        <taxon>eudicotyledons</taxon>
        <taxon>Gunneridae</taxon>
        <taxon>Pentapetalae</taxon>
        <taxon>rosids</taxon>
        <taxon>fabids</taxon>
        <taxon>Rosales</taxon>
        <taxon>Rosaceae</taxon>
        <taxon>Rosoideae</taxon>
        <taxon>Rosoideae incertae sedis</taxon>
        <taxon>Rosa</taxon>
    </lineage>
</organism>
<evidence type="ECO:0000256" key="1">
    <source>
        <dbReference type="ARBA" id="ARBA00010537"/>
    </source>
</evidence>